<comment type="caution">
    <text evidence="2">The sequence shown here is derived from an EMBL/GenBank/DDBJ whole genome shotgun (WGS) entry which is preliminary data.</text>
</comment>
<evidence type="ECO:0000313" key="2">
    <source>
        <dbReference type="EMBL" id="KAA6399877.1"/>
    </source>
</evidence>
<accession>A0A5J4WXR0</accession>
<keyword evidence="1" id="KW-0175">Coiled coil</keyword>
<protein>
    <submittedName>
        <fullName evidence="2">Uncharacterized protein</fullName>
    </submittedName>
</protein>
<name>A0A5J4WXR0_9EUKA</name>
<dbReference type="AlphaFoldDB" id="A0A5J4WXR0"/>
<gene>
    <name evidence="2" type="ORF">EZS28_004602</name>
</gene>
<sequence>MAQQTNTTPHSSPVQSHASNYFNGITQIADVFPVFISVAQDLWKRAEEELATIAAEAEQLTKQIIDRRDEQTQMNNRYLQERKRFEQEIMRFLSSLPNGMCQNQLSEVQ</sequence>
<dbReference type="EMBL" id="SNRW01000664">
    <property type="protein sequence ID" value="KAA6399877.1"/>
    <property type="molecule type" value="Genomic_DNA"/>
</dbReference>
<proteinExistence type="predicted"/>
<evidence type="ECO:0000313" key="3">
    <source>
        <dbReference type="Proteomes" id="UP000324800"/>
    </source>
</evidence>
<reference evidence="2 3" key="1">
    <citation type="submission" date="2019-03" db="EMBL/GenBank/DDBJ databases">
        <title>Single cell metagenomics reveals metabolic interactions within the superorganism composed of flagellate Streblomastix strix and complex community of Bacteroidetes bacteria on its surface.</title>
        <authorList>
            <person name="Treitli S.C."/>
            <person name="Kolisko M."/>
            <person name="Husnik F."/>
            <person name="Keeling P."/>
            <person name="Hampl V."/>
        </authorList>
    </citation>
    <scope>NUCLEOTIDE SEQUENCE [LARGE SCALE GENOMIC DNA]</scope>
    <source>
        <strain evidence="2">ST1C</strain>
    </source>
</reference>
<feature type="coiled-coil region" evidence="1">
    <location>
        <begin position="43"/>
        <end position="88"/>
    </location>
</feature>
<dbReference type="Proteomes" id="UP000324800">
    <property type="component" value="Unassembled WGS sequence"/>
</dbReference>
<organism evidence="2 3">
    <name type="scientific">Streblomastix strix</name>
    <dbReference type="NCBI Taxonomy" id="222440"/>
    <lineage>
        <taxon>Eukaryota</taxon>
        <taxon>Metamonada</taxon>
        <taxon>Preaxostyla</taxon>
        <taxon>Oxymonadida</taxon>
        <taxon>Streblomastigidae</taxon>
        <taxon>Streblomastix</taxon>
    </lineage>
</organism>
<evidence type="ECO:0000256" key="1">
    <source>
        <dbReference type="SAM" id="Coils"/>
    </source>
</evidence>